<accession>A0ABZ1BPH4</accession>
<sequence>MAVSALLVSGVSAPAALATTDGGPRIVSASRTGAETIELVLEGVVDGLDSHAITVQAPTTPWFGVLRTQQPDPGFVEVPVLHRSVVDRDGATIVTLKIGALPPPPRDLSSIPWYTGTYQTGDLTRDIQQADALLTWQLHGGWSKGMEEQYKRPWDGAEPSPSAEIQEAIRGALAWFERAKVPDTRYVRRDPQEQYFYHEPGSVIWYRFYDLRTNEPIFSGRDGVVKRDIREIEKERREGYAWATTKPRALLEMARSLGYYEGKLFVELSGISRGEAWRDRVAIEWSPES</sequence>
<dbReference type="InterPro" id="IPR012669">
    <property type="entry name" value="Pectate_lyase"/>
</dbReference>
<keyword evidence="2" id="KW-1185">Reference proteome</keyword>
<keyword evidence="1" id="KW-0456">Lyase</keyword>
<reference evidence="2" key="1">
    <citation type="submission" date="2023-12" db="EMBL/GenBank/DDBJ databases">
        <title>Novel isolates from deep terrestrial aquifers shed light on the physiology and ecology of the class Limnochordia.</title>
        <authorList>
            <person name="Karnachuk O.V."/>
            <person name="Lukina A.P."/>
            <person name="Avakyan M.R."/>
            <person name="Kadnikov V."/>
            <person name="Begmatov S."/>
            <person name="Beletsky A.V."/>
            <person name="Mardanov A.V."/>
            <person name="Ravin N.V."/>
        </authorList>
    </citation>
    <scope>NUCLEOTIDE SEQUENCE [LARGE SCALE GENOMIC DNA]</scope>
    <source>
        <strain evidence="2">LN</strain>
    </source>
</reference>
<dbReference type="Gene3D" id="1.50.10.20">
    <property type="match status" value="1"/>
</dbReference>
<dbReference type="SUPFAM" id="SSF81853">
    <property type="entry name" value="Family 10 polysaccharide lyase"/>
    <property type="match status" value="1"/>
</dbReference>
<proteinExistence type="predicted"/>
<dbReference type="EMBL" id="CP141614">
    <property type="protein sequence ID" value="WRP14435.1"/>
    <property type="molecule type" value="Genomic_DNA"/>
</dbReference>
<gene>
    <name evidence="1" type="ORF">VLY81_13585</name>
</gene>
<dbReference type="Proteomes" id="UP001333102">
    <property type="component" value="Chromosome"/>
</dbReference>
<dbReference type="GO" id="GO:0016829">
    <property type="term" value="F:lyase activity"/>
    <property type="evidence" value="ECO:0007669"/>
    <property type="project" value="UniProtKB-KW"/>
</dbReference>
<name>A0ABZ1BPH4_9FIRM</name>
<dbReference type="Pfam" id="PF09492">
    <property type="entry name" value="Pec_lyase"/>
    <property type="match status" value="1"/>
</dbReference>
<dbReference type="RefSeq" id="WP_324668759.1">
    <property type="nucleotide sequence ID" value="NZ_CP141614.1"/>
</dbReference>
<organism evidence="1 2">
    <name type="scientific">Geochorda subterranea</name>
    <dbReference type="NCBI Taxonomy" id="3109564"/>
    <lineage>
        <taxon>Bacteria</taxon>
        <taxon>Bacillati</taxon>
        <taxon>Bacillota</taxon>
        <taxon>Limnochordia</taxon>
        <taxon>Limnochordales</taxon>
        <taxon>Geochordaceae</taxon>
        <taxon>Geochorda</taxon>
    </lineage>
</organism>
<evidence type="ECO:0000313" key="1">
    <source>
        <dbReference type="EMBL" id="WRP14435.1"/>
    </source>
</evidence>
<protein>
    <submittedName>
        <fullName evidence="1">Pectate lyase</fullName>
    </submittedName>
</protein>
<evidence type="ECO:0000313" key="2">
    <source>
        <dbReference type="Proteomes" id="UP001333102"/>
    </source>
</evidence>